<feature type="compositionally biased region" description="Acidic residues" evidence="1">
    <location>
        <begin position="27"/>
        <end position="38"/>
    </location>
</feature>
<feature type="transmembrane region" description="Helical" evidence="2">
    <location>
        <begin position="190"/>
        <end position="208"/>
    </location>
</feature>
<feature type="domain" description="EamA" evidence="3">
    <location>
        <begin position="138"/>
        <end position="206"/>
    </location>
</feature>
<feature type="transmembrane region" description="Helical" evidence="2">
    <location>
        <begin position="263"/>
        <end position="283"/>
    </location>
</feature>
<evidence type="ECO:0000259" key="3">
    <source>
        <dbReference type="Pfam" id="PF00892"/>
    </source>
</evidence>
<dbReference type="PANTHER" id="PTHR19346">
    <property type="entry name" value="SUGAR PHOSPHATE TRANSPORTER DOMAIN-CONTAINING PROTEIN"/>
    <property type="match status" value="1"/>
</dbReference>
<gene>
    <name evidence="4" type="ORF">TWF788_001897</name>
</gene>
<dbReference type="PANTHER" id="PTHR19346:SF4">
    <property type="entry name" value="SUGAR PHOSPHATE TRANSPORTER DOMAIN-CONTAINING PROTEIN"/>
    <property type="match status" value="1"/>
</dbReference>
<reference evidence="4 5" key="1">
    <citation type="submission" date="2019-06" db="EMBL/GenBank/DDBJ databases">
        <authorList>
            <person name="Palmer J.M."/>
        </authorList>
    </citation>
    <scope>NUCLEOTIDE SEQUENCE [LARGE SCALE GENOMIC DNA]</scope>
    <source>
        <strain evidence="4 5">TWF788</strain>
    </source>
</reference>
<comment type="caution">
    <text evidence="4">The sequence shown here is derived from an EMBL/GenBank/DDBJ whole genome shotgun (WGS) entry which is preliminary data.</text>
</comment>
<dbReference type="AlphaFoldDB" id="A0A6G1MFD4"/>
<feature type="compositionally biased region" description="Polar residues" evidence="1">
    <location>
        <begin position="15"/>
        <end position="26"/>
    </location>
</feature>
<name>A0A6G1MFD4_ORBOL</name>
<dbReference type="Pfam" id="PF00892">
    <property type="entry name" value="EamA"/>
    <property type="match status" value="1"/>
</dbReference>
<feature type="region of interest" description="Disordered" evidence="1">
    <location>
        <begin position="1"/>
        <end position="65"/>
    </location>
</feature>
<sequence>MSEASQKAGARDATPASSRNKQTSETAPEDSWEVEWDVYSDPASSAAEESEPGSPTALFRHTHEGPDGGRRVITAVILMAIAALSMVGQTEATVYVQRDLGWDKPYLILTAQYVEHQTLDLTSSQTSQSPLPYMLKTCFVQCCALNVAAVTWFIAANMTTPSDLTAINNTSAIFAYVFSVWLLKESMRMAKNIAVVLAVAGVLVISYGNPTEGGADEAVIFTSAFLSLTALTSPVLSSVAAMLGIFLVALYDAIFTGHDLTKATIGGGFAIIIAFLLLGWSTYQETYVENKTPNEHELTRVPTEEV</sequence>
<dbReference type="InterPro" id="IPR037185">
    <property type="entry name" value="EmrE-like"/>
</dbReference>
<evidence type="ECO:0000256" key="2">
    <source>
        <dbReference type="SAM" id="Phobius"/>
    </source>
</evidence>
<feature type="compositionally biased region" description="Low complexity" evidence="1">
    <location>
        <begin position="40"/>
        <end position="55"/>
    </location>
</feature>
<keyword evidence="2" id="KW-1133">Transmembrane helix</keyword>
<dbReference type="GO" id="GO:0016020">
    <property type="term" value="C:membrane"/>
    <property type="evidence" value="ECO:0007669"/>
    <property type="project" value="InterPro"/>
</dbReference>
<proteinExistence type="predicted"/>
<protein>
    <recommendedName>
        <fullName evidence="3">EamA domain-containing protein</fullName>
    </recommendedName>
</protein>
<keyword evidence="2" id="KW-0472">Membrane</keyword>
<feature type="transmembrane region" description="Helical" evidence="2">
    <location>
        <begin position="166"/>
        <end position="183"/>
    </location>
</feature>
<evidence type="ECO:0000313" key="5">
    <source>
        <dbReference type="Proteomes" id="UP000479691"/>
    </source>
</evidence>
<organism evidence="4 5">
    <name type="scientific">Orbilia oligospora</name>
    <name type="common">Nematode-trapping fungus</name>
    <name type="synonym">Arthrobotrys oligospora</name>
    <dbReference type="NCBI Taxonomy" id="2813651"/>
    <lineage>
        <taxon>Eukaryota</taxon>
        <taxon>Fungi</taxon>
        <taxon>Dikarya</taxon>
        <taxon>Ascomycota</taxon>
        <taxon>Pezizomycotina</taxon>
        <taxon>Orbiliomycetes</taxon>
        <taxon>Orbiliales</taxon>
        <taxon>Orbiliaceae</taxon>
        <taxon>Orbilia</taxon>
    </lineage>
</organism>
<dbReference type="InterPro" id="IPR000620">
    <property type="entry name" value="EamA_dom"/>
</dbReference>
<evidence type="ECO:0000256" key="1">
    <source>
        <dbReference type="SAM" id="MobiDB-lite"/>
    </source>
</evidence>
<keyword evidence="2" id="KW-0812">Transmembrane</keyword>
<dbReference type="InterPro" id="IPR026505">
    <property type="entry name" value="Solute_c_fam_35_mem_F3/F4"/>
</dbReference>
<feature type="transmembrane region" description="Helical" evidence="2">
    <location>
        <begin position="133"/>
        <end position="154"/>
    </location>
</feature>
<dbReference type="EMBL" id="JAABOE010000013">
    <property type="protein sequence ID" value="KAF3187678.1"/>
    <property type="molecule type" value="Genomic_DNA"/>
</dbReference>
<dbReference type="Proteomes" id="UP000479691">
    <property type="component" value="Unassembled WGS sequence"/>
</dbReference>
<dbReference type="SUPFAM" id="SSF103481">
    <property type="entry name" value="Multidrug resistance efflux transporter EmrE"/>
    <property type="match status" value="1"/>
</dbReference>
<feature type="transmembrane region" description="Helical" evidence="2">
    <location>
        <begin position="220"/>
        <end position="251"/>
    </location>
</feature>
<evidence type="ECO:0000313" key="4">
    <source>
        <dbReference type="EMBL" id="KAF3187678.1"/>
    </source>
</evidence>
<accession>A0A6G1MFD4</accession>